<keyword evidence="4" id="KW-1185">Reference proteome</keyword>
<dbReference type="AlphaFoldDB" id="A0A395RHX6"/>
<evidence type="ECO:0000313" key="4">
    <source>
        <dbReference type="Proteomes" id="UP000266152"/>
    </source>
</evidence>
<dbReference type="PANTHER" id="PTHR12905">
    <property type="entry name" value="METALLOPHOSPHOESTERASE"/>
    <property type="match status" value="1"/>
</dbReference>
<name>A0A395RHX6_FUSSP</name>
<evidence type="ECO:0000256" key="1">
    <source>
        <dbReference type="SAM" id="Phobius"/>
    </source>
</evidence>
<dbReference type="Gene3D" id="3.60.21.10">
    <property type="match status" value="1"/>
</dbReference>
<keyword evidence="1" id="KW-0472">Membrane</keyword>
<feature type="domain" description="Calcineurin-like phosphoesterase" evidence="2">
    <location>
        <begin position="58"/>
        <end position="232"/>
    </location>
</feature>
<dbReference type="GO" id="GO:0016787">
    <property type="term" value="F:hydrolase activity"/>
    <property type="evidence" value="ECO:0007669"/>
    <property type="project" value="InterPro"/>
</dbReference>
<sequence length="323" mass="36649">MGLLSYVGLRRRNQWEPMTLIDHFLSSPLTYIAYLFYHIVLLLRGRPFLPPRNKPAIRVVCISDTHDLKVDIPMGDILIHAGDLTDSGTLSDIQKQLNWLKEQPHPVKVVVAGNHDSWFDQRSRLEQDAHSGAKPDMDGLIYLESGLTVQKVKGRTVNIFGVPDIPEIGPKEFAFQYATDNHPWLSKVPPQTDILVTHCPPKHHLDLGLGDSNLLREVWRVKPRLHVFGHVHFAYGKESVFFDNFQETYERIMSRPRRGPILDFIPNEAWLDYLRFLAQGVHAVAWKWIMSGPGSNNGSLMVNAAQMKGNSGIVKSRAVVVEI</sequence>
<dbReference type="InterPro" id="IPR051693">
    <property type="entry name" value="UPF0046_metallophosphoest"/>
</dbReference>
<gene>
    <name evidence="3" type="ORF">FSPOR_11134</name>
</gene>
<evidence type="ECO:0000259" key="2">
    <source>
        <dbReference type="Pfam" id="PF00149"/>
    </source>
</evidence>
<protein>
    <recommendedName>
        <fullName evidence="2">Calcineurin-like phosphoesterase domain-containing protein</fullName>
    </recommendedName>
</protein>
<dbReference type="PANTHER" id="PTHR12905:SF18">
    <property type="entry name" value="ESTER HYDROLASE, PUTATIVE (AFU_ORTHOLOGUE AFUA_4G03130)-RELATED"/>
    <property type="match status" value="1"/>
</dbReference>
<dbReference type="EMBL" id="PXOF01000210">
    <property type="protein sequence ID" value="RGP59697.1"/>
    <property type="molecule type" value="Genomic_DNA"/>
</dbReference>
<keyword evidence="1" id="KW-1133">Transmembrane helix</keyword>
<dbReference type="SUPFAM" id="SSF56300">
    <property type="entry name" value="Metallo-dependent phosphatases"/>
    <property type="match status" value="1"/>
</dbReference>
<keyword evidence="1" id="KW-0812">Transmembrane</keyword>
<feature type="transmembrane region" description="Helical" evidence="1">
    <location>
        <begin position="20"/>
        <end position="43"/>
    </location>
</feature>
<dbReference type="Proteomes" id="UP000266152">
    <property type="component" value="Unassembled WGS sequence"/>
</dbReference>
<accession>A0A395RHX6</accession>
<organism evidence="3 4">
    <name type="scientific">Fusarium sporotrichioides</name>
    <dbReference type="NCBI Taxonomy" id="5514"/>
    <lineage>
        <taxon>Eukaryota</taxon>
        <taxon>Fungi</taxon>
        <taxon>Dikarya</taxon>
        <taxon>Ascomycota</taxon>
        <taxon>Pezizomycotina</taxon>
        <taxon>Sordariomycetes</taxon>
        <taxon>Hypocreomycetidae</taxon>
        <taxon>Hypocreales</taxon>
        <taxon>Nectriaceae</taxon>
        <taxon>Fusarium</taxon>
    </lineage>
</organism>
<dbReference type="InterPro" id="IPR029052">
    <property type="entry name" value="Metallo-depent_PP-like"/>
</dbReference>
<proteinExistence type="predicted"/>
<dbReference type="Pfam" id="PF00149">
    <property type="entry name" value="Metallophos"/>
    <property type="match status" value="1"/>
</dbReference>
<dbReference type="CDD" id="cd07379">
    <property type="entry name" value="MPP_239FB"/>
    <property type="match status" value="1"/>
</dbReference>
<reference evidence="3 4" key="1">
    <citation type="journal article" date="2018" name="PLoS Pathog.">
        <title>Evolution of structural diversity of trichothecenes, a family of toxins produced by plant pathogenic and entomopathogenic fungi.</title>
        <authorList>
            <person name="Proctor R.H."/>
            <person name="McCormick S.P."/>
            <person name="Kim H.S."/>
            <person name="Cardoza R.E."/>
            <person name="Stanley A.M."/>
            <person name="Lindo L."/>
            <person name="Kelly A."/>
            <person name="Brown D.W."/>
            <person name="Lee T."/>
            <person name="Vaughan M.M."/>
            <person name="Alexander N.J."/>
            <person name="Busman M."/>
            <person name="Gutierrez S."/>
        </authorList>
    </citation>
    <scope>NUCLEOTIDE SEQUENCE [LARGE SCALE GENOMIC DNA]</scope>
    <source>
        <strain evidence="3 4">NRRL 3299</strain>
    </source>
</reference>
<comment type="caution">
    <text evidence="3">The sequence shown here is derived from an EMBL/GenBank/DDBJ whole genome shotgun (WGS) entry which is preliminary data.</text>
</comment>
<evidence type="ECO:0000313" key="3">
    <source>
        <dbReference type="EMBL" id="RGP59697.1"/>
    </source>
</evidence>
<dbReference type="InterPro" id="IPR004843">
    <property type="entry name" value="Calcineurin-like_PHP"/>
</dbReference>